<sequence>MTYSKLFVVGCPRSGTTWLRSMLIPHSRIIEVPSESQAYSVTYHYFTYFKKQKLEKRLKSALWILKYYGLKPLFLGFESDDIWKGILKNYRIYQSNKYPIGLDNLVNYSELKELMSKARSTSGNDITNVKILIQLMFDQFFEKNRESGQDILLEKTPQHVRYIDVILNQFPEAKVVEIIRDGRDVCVSYQARGKTQYWANQSTESVIKIWKQAIRNGEKAKANPEISDRIYSVRYENLRTSPQEELTKIFDFVGLDYDQAFVDKIIDRTDISKIKNKGEDQHVRKGSIGEWKTRLSSEDIALWEELAGDMLSRLGYEV</sequence>
<name>A0ABT7BRH2_9CYAN</name>
<organism evidence="2 3">
    <name type="scientific">Roseofilum halophilum BLCC-M91</name>
    <dbReference type="NCBI Taxonomy" id="3022259"/>
    <lineage>
        <taxon>Bacteria</taxon>
        <taxon>Bacillati</taxon>
        <taxon>Cyanobacteriota</taxon>
        <taxon>Cyanophyceae</taxon>
        <taxon>Desertifilales</taxon>
        <taxon>Desertifilaceae</taxon>
        <taxon>Roseofilum</taxon>
        <taxon>Roseofilum halophilum</taxon>
    </lineage>
</organism>
<dbReference type="PANTHER" id="PTHR12788">
    <property type="entry name" value="PROTEIN-TYROSINE SULFOTRANSFERASE 2"/>
    <property type="match status" value="1"/>
</dbReference>
<dbReference type="EMBL" id="JAQPOK010000162">
    <property type="protein sequence ID" value="MDJ1181357.1"/>
    <property type="molecule type" value="Genomic_DNA"/>
</dbReference>
<gene>
    <name evidence="2" type="ORF">PJF56_21060</name>
</gene>
<dbReference type="InterPro" id="IPR027417">
    <property type="entry name" value="P-loop_NTPase"/>
</dbReference>
<dbReference type="RefSeq" id="WP_283764654.1">
    <property type="nucleotide sequence ID" value="NZ_JAQPOK010000162.1"/>
</dbReference>
<keyword evidence="1" id="KW-0808">Transferase</keyword>
<dbReference type="Gene3D" id="3.40.50.300">
    <property type="entry name" value="P-loop containing nucleotide triphosphate hydrolases"/>
    <property type="match status" value="1"/>
</dbReference>
<keyword evidence="3" id="KW-1185">Reference proteome</keyword>
<dbReference type="Proteomes" id="UP001231370">
    <property type="component" value="Unassembled WGS sequence"/>
</dbReference>
<protein>
    <submittedName>
        <fullName evidence="2">Sulfotransferase</fullName>
    </submittedName>
</protein>
<evidence type="ECO:0000313" key="2">
    <source>
        <dbReference type="EMBL" id="MDJ1181357.1"/>
    </source>
</evidence>
<dbReference type="InterPro" id="IPR026634">
    <property type="entry name" value="TPST-like"/>
</dbReference>
<accession>A0ABT7BRH2</accession>
<reference evidence="2 3" key="1">
    <citation type="submission" date="2023-01" db="EMBL/GenBank/DDBJ databases">
        <title>Novel diversity within Roseofilum (Cyanobacteria; Desertifilaceae) from marine benthic mats with descriptions of four novel species.</title>
        <authorList>
            <person name="Wang Y."/>
            <person name="Berthold D.E."/>
            <person name="Hu J."/>
            <person name="Lefler F.W."/>
            <person name="Laughinghouse H.D. IV."/>
        </authorList>
    </citation>
    <scope>NUCLEOTIDE SEQUENCE [LARGE SCALE GENOMIC DNA]</scope>
    <source>
        <strain evidence="2 3">BLCC-M91</strain>
    </source>
</reference>
<evidence type="ECO:0000313" key="3">
    <source>
        <dbReference type="Proteomes" id="UP001231370"/>
    </source>
</evidence>
<dbReference type="PANTHER" id="PTHR12788:SF10">
    <property type="entry name" value="PROTEIN-TYROSINE SULFOTRANSFERASE"/>
    <property type="match status" value="1"/>
</dbReference>
<comment type="caution">
    <text evidence="2">The sequence shown here is derived from an EMBL/GenBank/DDBJ whole genome shotgun (WGS) entry which is preliminary data.</text>
</comment>
<proteinExistence type="predicted"/>
<dbReference type="SUPFAM" id="SSF52540">
    <property type="entry name" value="P-loop containing nucleoside triphosphate hydrolases"/>
    <property type="match status" value="1"/>
</dbReference>
<evidence type="ECO:0000256" key="1">
    <source>
        <dbReference type="ARBA" id="ARBA00022679"/>
    </source>
</evidence>
<dbReference type="Pfam" id="PF13469">
    <property type="entry name" value="Sulfotransfer_3"/>
    <property type="match status" value="2"/>
</dbReference>